<dbReference type="Gene3D" id="1.20.120.450">
    <property type="entry name" value="dinb family like domain"/>
    <property type="match status" value="1"/>
</dbReference>
<dbReference type="InterPro" id="IPR024775">
    <property type="entry name" value="DinB-like"/>
</dbReference>
<comment type="caution">
    <text evidence="2">The sequence shown here is derived from an EMBL/GenBank/DDBJ whole genome shotgun (WGS) entry which is preliminary data.</text>
</comment>
<dbReference type="EMBL" id="JAGQKZ010000049">
    <property type="protein sequence ID" value="MCA9392410.1"/>
    <property type="molecule type" value="Genomic_DNA"/>
</dbReference>
<dbReference type="Pfam" id="PF12867">
    <property type="entry name" value="DinB_2"/>
    <property type="match status" value="1"/>
</dbReference>
<proteinExistence type="predicted"/>
<organism evidence="2 3">
    <name type="scientific">candidate division WWE3 bacterium</name>
    <dbReference type="NCBI Taxonomy" id="2053526"/>
    <lineage>
        <taxon>Bacteria</taxon>
        <taxon>Katanobacteria</taxon>
    </lineage>
</organism>
<reference evidence="2" key="2">
    <citation type="journal article" date="2021" name="Microbiome">
        <title>Successional dynamics and alternative stable states in a saline activated sludge microbial community over 9 years.</title>
        <authorList>
            <person name="Wang Y."/>
            <person name="Ye J."/>
            <person name="Ju F."/>
            <person name="Liu L."/>
            <person name="Boyd J.A."/>
            <person name="Deng Y."/>
            <person name="Parks D.H."/>
            <person name="Jiang X."/>
            <person name="Yin X."/>
            <person name="Woodcroft B.J."/>
            <person name="Tyson G.W."/>
            <person name="Hugenholtz P."/>
            <person name="Polz M.F."/>
            <person name="Zhang T."/>
        </authorList>
    </citation>
    <scope>NUCLEOTIDE SEQUENCE</scope>
    <source>
        <strain evidence="2">HKST-UBA03</strain>
    </source>
</reference>
<evidence type="ECO:0000259" key="1">
    <source>
        <dbReference type="Pfam" id="PF12867"/>
    </source>
</evidence>
<feature type="domain" description="DinB-like" evidence="1">
    <location>
        <begin position="14"/>
        <end position="163"/>
    </location>
</feature>
<evidence type="ECO:0000313" key="2">
    <source>
        <dbReference type="EMBL" id="MCA9392410.1"/>
    </source>
</evidence>
<evidence type="ECO:0000313" key="3">
    <source>
        <dbReference type="Proteomes" id="UP000751518"/>
    </source>
</evidence>
<accession>A0A955RSB4</accession>
<protein>
    <submittedName>
        <fullName evidence="2">DinB family protein</fullName>
    </submittedName>
</protein>
<gene>
    <name evidence="2" type="ORF">KC614_04410</name>
</gene>
<sequence length="169" mass="19829">MLKFQDQHALIKKFEREHAELNNLVKSLQDEVVNKPNLVDEWSIKDIIAHLAAWNWEAIDEVGRILNNKATWHMRYADDSEGEIEFNRQQIAKRRDLPFIKVLNEWDESFSKQIGLLRSLTDEEWLHQSGNDVYNEGSPVTVWSLFAYEYEGEGHEGGHAKQIKMIIRP</sequence>
<dbReference type="InterPro" id="IPR034660">
    <property type="entry name" value="DinB/YfiT-like"/>
</dbReference>
<dbReference type="AlphaFoldDB" id="A0A955RSB4"/>
<reference evidence="2" key="1">
    <citation type="submission" date="2020-04" db="EMBL/GenBank/DDBJ databases">
        <authorList>
            <person name="Zhang T."/>
        </authorList>
    </citation>
    <scope>NUCLEOTIDE SEQUENCE</scope>
    <source>
        <strain evidence="2">HKST-UBA03</strain>
    </source>
</reference>
<name>A0A955RSB4_UNCKA</name>
<dbReference type="SUPFAM" id="SSF109854">
    <property type="entry name" value="DinB/YfiT-like putative metalloenzymes"/>
    <property type="match status" value="1"/>
</dbReference>
<dbReference type="Proteomes" id="UP000751518">
    <property type="component" value="Unassembled WGS sequence"/>
</dbReference>